<keyword evidence="9 10" id="KW-0413">Isomerase</keyword>
<keyword evidence="7 10" id="KW-0520">NAD</keyword>
<evidence type="ECO:0000256" key="8">
    <source>
        <dbReference type="ARBA" id="ARBA00023144"/>
    </source>
</evidence>
<proteinExistence type="inferred from homology"/>
<comment type="subunit">
    <text evidence="10">Homodimer.</text>
</comment>
<dbReference type="EC" id="5.1.3.2" evidence="5 10"/>
<reference evidence="12 13" key="1">
    <citation type="submission" date="2019-04" db="EMBL/GenBank/DDBJ databases">
        <title>Pedobacter sp. AR-2-6 sp. nov., isolated from Arctic soil.</title>
        <authorList>
            <person name="Dahal R.H."/>
            <person name="Kim D.-U."/>
        </authorList>
    </citation>
    <scope>NUCLEOTIDE SEQUENCE [LARGE SCALE GENOMIC DNA]</scope>
    <source>
        <strain evidence="12 13">AR-2-6</strain>
    </source>
</reference>
<dbReference type="CDD" id="cd05247">
    <property type="entry name" value="UDP_G4E_1_SDR_e"/>
    <property type="match status" value="1"/>
</dbReference>
<dbReference type="PANTHER" id="PTHR43725:SF47">
    <property type="entry name" value="UDP-GLUCOSE 4-EPIMERASE"/>
    <property type="match status" value="1"/>
</dbReference>
<evidence type="ECO:0000256" key="4">
    <source>
        <dbReference type="ARBA" id="ARBA00007637"/>
    </source>
</evidence>
<name>A0A4U1BZ86_9SPHI</name>
<dbReference type="GO" id="GO:0005829">
    <property type="term" value="C:cytosol"/>
    <property type="evidence" value="ECO:0007669"/>
    <property type="project" value="TreeGrafter"/>
</dbReference>
<dbReference type="Proteomes" id="UP000310477">
    <property type="component" value="Unassembled WGS sequence"/>
</dbReference>
<evidence type="ECO:0000256" key="2">
    <source>
        <dbReference type="ARBA" id="ARBA00001911"/>
    </source>
</evidence>
<dbReference type="Gene3D" id="3.90.25.10">
    <property type="entry name" value="UDP-galactose 4-epimerase, domain 1"/>
    <property type="match status" value="1"/>
</dbReference>
<evidence type="ECO:0000256" key="3">
    <source>
        <dbReference type="ARBA" id="ARBA00004947"/>
    </source>
</evidence>
<evidence type="ECO:0000256" key="9">
    <source>
        <dbReference type="ARBA" id="ARBA00023235"/>
    </source>
</evidence>
<evidence type="ECO:0000259" key="11">
    <source>
        <dbReference type="Pfam" id="PF01370"/>
    </source>
</evidence>
<dbReference type="RefSeq" id="WP_136878013.1">
    <property type="nucleotide sequence ID" value="NZ_SWBO01000010.1"/>
</dbReference>
<evidence type="ECO:0000256" key="6">
    <source>
        <dbReference type="ARBA" id="ARBA00018569"/>
    </source>
</evidence>
<keyword evidence="8" id="KW-0299">Galactose metabolism</keyword>
<dbReference type="GO" id="GO:0006012">
    <property type="term" value="P:galactose metabolic process"/>
    <property type="evidence" value="ECO:0007669"/>
    <property type="project" value="UniProtKB-UniPathway"/>
</dbReference>
<dbReference type="InterPro" id="IPR036291">
    <property type="entry name" value="NAD(P)-bd_dom_sf"/>
</dbReference>
<comment type="caution">
    <text evidence="12">The sequence shown here is derived from an EMBL/GenBank/DDBJ whole genome shotgun (WGS) entry which is preliminary data.</text>
</comment>
<sequence>MAKILVTGGAGYIGSHTVVELFNAGYEVIVVDDFSNSEPKILDQIEKICGKRPAFVELDLCDENKVNEFAKQHKDIDGIIHFAAFKAVGESVQNPLKYYRNNFFSLINIITAFNSSVKLVFSSSCTVYGQPDVLPVTESAPVKKAESPYGNTKQIAEEILAETCAVNQDLKVIALRYFNPVGAHESALIGELPIGVPQNLIPFITQSAIGKRGPITVFGSDYNTPDGSAIRDYIHVVDLAKAHVAAIKRLETGSGNNYEVFNIGTGKGSSVLEIINAFETSTGEKLNYTIGARRDGDVEQTFGDVTLSNQTLGWTAELDLKEMMSSAWNWEKYLKANPF</sequence>
<comment type="pathway">
    <text evidence="3 10">Carbohydrate metabolism; galactose metabolism.</text>
</comment>
<gene>
    <name evidence="12" type="primary">galE</name>
    <name evidence="12" type="ORF">FA045_15645</name>
</gene>
<dbReference type="OrthoDB" id="9801785at2"/>
<feature type="domain" description="NAD-dependent epimerase/dehydratase" evidence="11">
    <location>
        <begin position="4"/>
        <end position="264"/>
    </location>
</feature>
<dbReference type="EMBL" id="SWBO01000010">
    <property type="protein sequence ID" value="TKB98090.1"/>
    <property type="molecule type" value="Genomic_DNA"/>
</dbReference>
<evidence type="ECO:0000313" key="13">
    <source>
        <dbReference type="Proteomes" id="UP000310477"/>
    </source>
</evidence>
<dbReference type="InterPro" id="IPR001509">
    <property type="entry name" value="Epimerase_deHydtase"/>
</dbReference>
<protein>
    <recommendedName>
        <fullName evidence="6 10">UDP-glucose 4-epimerase</fullName>
        <ecNumber evidence="5 10">5.1.3.2</ecNumber>
    </recommendedName>
</protein>
<evidence type="ECO:0000256" key="10">
    <source>
        <dbReference type="RuleBase" id="RU366046"/>
    </source>
</evidence>
<dbReference type="PRINTS" id="PR01713">
    <property type="entry name" value="NUCEPIMERASE"/>
</dbReference>
<dbReference type="Pfam" id="PF01370">
    <property type="entry name" value="Epimerase"/>
    <property type="match status" value="1"/>
</dbReference>
<keyword evidence="10" id="KW-0119">Carbohydrate metabolism</keyword>
<comment type="similarity">
    <text evidence="4 10">Belongs to the NAD(P)-dependent epimerase/dehydratase family.</text>
</comment>
<dbReference type="InterPro" id="IPR005886">
    <property type="entry name" value="UDP_G4E"/>
</dbReference>
<dbReference type="GO" id="GO:0003978">
    <property type="term" value="F:UDP-glucose 4-epimerase activity"/>
    <property type="evidence" value="ECO:0007669"/>
    <property type="project" value="UniProtKB-UniRule"/>
</dbReference>
<comment type="catalytic activity">
    <reaction evidence="1 10">
        <text>UDP-alpha-D-glucose = UDP-alpha-D-galactose</text>
        <dbReference type="Rhea" id="RHEA:22168"/>
        <dbReference type="ChEBI" id="CHEBI:58885"/>
        <dbReference type="ChEBI" id="CHEBI:66914"/>
        <dbReference type="EC" id="5.1.3.2"/>
    </reaction>
</comment>
<evidence type="ECO:0000313" key="12">
    <source>
        <dbReference type="EMBL" id="TKB98090.1"/>
    </source>
</evidence>
<keyword evidence="13" id="KW-1185">Reference proteome</keyword>
<dbReference type="Gene3D" id="3.40.50.720">
    <property type="entry name" value="NAD(P)-binding Rossmann-like Domain"/>
    <property type="match status" value="1"/>
</dbReference>
<dbReference type="PANTHER" id="PTHR43725">
    <property type="entry name" value="UDP-GLUCOSE 4-EPIMERASE"/>
    <property type="match status" value="1"/>
</dbReference>
<organism evidence="12 13">
    <name type="scientific">Pedobacter cryotolerans</name>
    <dbReference type="NCBI Taxonomy" id="2571270"/>
    <lineage>
        <taxon>Bacteria</taxon>
        <taxon>Pseudomonadati</taxon>
        <taxon>Bacteroidota</taxon>
        <taxon>Sphingobacteriia</taxon>
        <taxon>Sphingobacteriales</taxon>
        <taxon>Sphingobacteriaceae</taxon>
        <taxon>Pedobacter</taxon>
    </lineage>
</organism>
<evidence type="ECO:0000256" key="1">
    <source>
        <dbReference type="ARBA" id="ARBA00000083"/>
    </source>
</evidence>
<dbReference type="UniPathway" id="UPA00214"/>
<accession>A0A4U1BZ86</accession>
<dbReference type="AlphaFoldDB" id="A0A4U1BZ86"/>
<evidence type="ECO:0000256" key="5">
    <source>
        <dbReference type="ARBA" id="ARBA00013189"/>
    </source>
</evidence>
<dbReference type="NCBIfam" id="TIGR01179">
    <property type="entry name" value="galE"/>
    <property type="match status" value="1"/>
</dbReference>
<comment type="cofactor">
    <cofactor evidence="2 10">
        <name>NAD(+)</name>
        <dbReference type="ChEBI" id="CHEBI:57540"/>
    </cofactor>
</comment>
<evidence type="ECO:0000256" key="7">
    <source>
        <dbReference type="ARBA" id="ARBA00023027"/>
    </source>
</evidence>
<dbReference type="SUPFAM" id="SSF51735">
    <property type="entry name" value="NAD(P)-binding Rossmann-fold domains"/>
    <property type="match status" value="1"/>
</dbReference>